<dbReference type="InterPro" id="IPR029000">
    <property type="entry name" value="Cyclophilin-like_dom_sf"/>
</dbReference>
<dbReference type="PRINTS" id="PR00153">
    <property type="entry name" value="CSAPPISMRASE"/>
</dbReference>
<dbReference type="PROSITE" id="PS00170">
    <property type="entry name" value="CSA_PPIASE_1"/>
    <property type="match status" value="1"/>
</dbReference>
<dbReference type="GO" id="GO:0005634">
    <property type="term" value="C:nucleus"/>
    <property type="evidence" value="ECO:0007669"/>
    <property type="project" value="UniProtKB-ARBA"/>
</dbReference>
<sequence>MSETENVSKRLRDSENVSSSEDNDDDGNMFGPNLTNFSESAIVNDNNTQESSVERILKKPKLKPSLIPINEKELIKNLTFNDQYGVSYMHKSQITFICTSPYNDSLVVTCSKDGFIKFWARKENNDQNDVGDDNDDQDLNNVEFIKQYLAHKGSILKISINPSFTDKLMASISENDTTVKIFDMTSIDMINIVELAFQPINICWGYYKNELRLIVISGEEKGNKIHIIDPNENKVLITNSNIHKSRIEVLEYNLKYECLISIDNEGMIEYWQPGGNLLKPDSVFKLKSKTNLYDLKKFKLKCYQLNFSQNFNNFVIRTFPDNKIRIFEFSSGKELISIDDSIESNIEFNQLLDESIKLNEFDLNKKIQIEQKNFYNDELFHMLNVIFDKSGNFILFSSILGIKCINLITNKCISIIGLREDLRFLQVSLSSPTKKAPSPLLFTNAANRPRFYIFSDSKSDPNTRDIFNENPKFLNNSTEANIPIKYQGSNVILHTNYGDIKIKLFPKYAPLAVENFVNLCFKNYYNNVIFHRIIKNFMIQTGDPTGTGMGGESIWKHPFKDEFSRRLKHRNFIVSMANNGPDSNGSQFFIVTQNNQEELEQLNDKHTIFGQVVSGFDVVKTIENLHTDNSDRPTDVPIPKIISTTVD</sequence>
<proteinExistence type="predicted"/>
<evidence type="ECO:0000256" key="1">
    <source>
        <dbReference type="ARBA" id="ARBA00000971"/>
    </source>
</evidence>
<comment type="catalytic activity">
    <reaction evidence="1">
        <text>[protein]-peptidylproline (omega=180) = [protein]-peptidylproline (omega=0)</text>
        <dbReference type="Rhea" id="RHEA:16237"/>
        <dbReference type="Rhea" id="RHEA-COMP:10747"/>
        <dbReference type="Rhea" id="RHEA-COMP:10748"/>
        <dbReference type="ChEBI" id="CHEBI:83833"/>
        <dbReference type="ChEBI" id="CHEBI:83834"/>
        <dbReference type="EC" id="5.2.1.8"/>
    </reaction>
</comment>
<evidence type="ECO:0000313" key="9">
    <source>
        <dbReference type="EMBL" id="ODV96405.1"/>
    </source>
</evidence>
<dbReference type="Gene3D" id="2.40.100.10">
    <property type="entry name" value="Cyclophilin-like"/>
    <property type="match status" value="1"/>
</dbReference>
<evidence type="ECO:0000256" key="2">
    <source>
        <dbReference type="ARBA" id="ARBA00013194"/>
    </source>
</evidence>
<reference evidence="10" key="1">
    <citation type="submission" date="2016-05" db="EMBL/GenBank/DDBJ databases">
        <title>Comparative genomics of biotechnologically important yeasts.</title>
        <authorList>
            <consortium name="DOE Joint Genome Institute"/>
            <person name="Riley R."/>
            <person name="Haridas S."/>
            <person name="Wolfe K.H."/>
            <person name="Lopes M.R."/>
            <person name="Hittinger C.T."/>
            <person name="Goker M."/>
            <person name="Salamov A."/>
            <person name="Wisecaver J."/>
            <person name="Long T.M."/>
            <person name="Aerts A.L."/>
            <person name="Barry K."/>
            <person name="Choi C."/>
            <person name="Clum A."/>
            <person name="Coughlan A.Y."/>
            <person name="Deshpande S."/>
            <person name="Douglass A.P."/>
            <person name="Hanson S.J."/>
            <person name="Klenk H.-P."/>
            <person name="Labutti K."/>
            <person name="Lapidus A."/>
            <person name="Lindquist E."/>
            <person name="Lipzen A."/>
            <person name="Meier-Kolthoff J.P."/>
            <person name="Ohm R.A."/>
            <person name="Otillar R.P."/>
            <person name="Pangilinan J."/>
            <person name="Peng Y."/>
            <person name="Rokas A."/>
            <person name="Rosa C.A."/>
            <person name="Scheuner C."/>
            <person name="Sibirny A.A."/>
            <person name="Slot J.C."/>
            <person name="Stielow J.B."/>
            <person name="Sun H."/>
            <person name="Kurtzman C.P."/>
            <person name="Blackwell M."/>
            <person name="Grigoriev I.V."/>
            <person name="Jeffries T.W."/>
        </authorList>
    </citation>
    <scope>NUCLEOTIDE SEQUENCE [LARGE SCALE GENOMIC DNA]</scope>
    <source>
        <strain evidence="10">NRRL Y-2460</strain>
    </source>
</reference>
<dbReference type="SUPFAM" id="SSF50978">
    <property type="entry name" value="WD40 repeat-like"/>
    <property type="match status" value="1"/>
</dbReference>
<protein>
    <recommendedName>
        <fullName evidence="2">peptidylprolyl isomerase</fullName>
        <ecNumber evidence="2">5.2.1.8</ecNumber>
    </recommendedName>
</protein>
<dbReference type="EMBL" id="KV454013">
    <property type="protein sequence ID" value="ODV96405.1"/>
    <property type="molecule type" value="Genomic_DNA"/>
</dbReference>
<dbReference type="AlphaFoldDB" id="A0A1E4TXB6"/>
<dbReference type="GO" id="GO:0006457">
    <property type="term" value="P:protein folding"/>
    <property type="evidence" value="ECO:0007669"/>
    <property type="project" value="InterPro"/>
</dbReference>
<dbReference type="InterPro" id="IPR020892">
    <property type="entry name" value="Cyclophilin-type_PPIase_CS"/>
</dbReference>
<dbReference type="EC" id="5.2.1.8" evidence="2"/>
<dbReference type="Proteomes" id="UP000094236">
    <property type="component" value="Unassembled WGS sequence"/>
</dbReference>
<evidence type="ECO:0000256" key="4">
    <source>
        <dbReference type="ARBA" id="ARBA00022737"/>
    </source>
</evidence>
<keyword evidence="6" id="KW-0413">Isomerase</keyword>
<dbReference type="Gene3D" id="2.130.10.10">
    <property type="entry name" value="YVTN repeat-like/Quinoprotein amine dehydrogenase"/>
    <property type="match status" value="1"/>
</dbReference>
<dbReference type="PANTHER" id="PTHR45625">
    <property type="entry name" value="PEPTIDYL-PROLYL CIS-TRANS ISOMERASE-RELATED"/>
    <property type="match status" value="1"/>
</dbReference>
<feature type="compositionally biased region" description="Basic and acidic residues" evidence="7">
    <location>
        <begin position="1"/>
        <end position="15"/>
    </location>
</feature>
<dbReference type="SMART" id="SM00320">
    <property type="entry name" value="WD40"/>
    <property type="match status" value="4"/>
</dbReference>
<dbReference type="PROSITE" id="PS50072">
    <property type="entry name" value="CSA_PPIASE_2"/>
    <property type="match status" value="1"/>
</dbReference>
<evidence type="ECO:0000256" key="3">
    <source>
        <dbReference type="ARBA" id="ARBA00022574"/>
    </source>
</evidence>
<dbReference type="Pfam" id="PF00160">
    <property type="entry name" value="Pro_isomerase"/>
    <property type="match status" value="1"/>
</dbReference>
<dbReference type="STRING" id="669874.A0A1E4TXB6"/>
<dbReference type="InterPro" id="IPR001680">
    <property type="entry name" value="WD40_rpt"/>
</dbReference>
<evidence type="ECO:0000256" key="7">
    <source>
        <dbReference type="SAM" id="MobiDB-lite"/>
    </source>
</evidence>
<name>A0A1E4TXB6_PACTA</name>
<gene>
    <name evidence="9" type="ORF">PACTADRAFT_49758</name>
</gene>
<feature type="domain" description="PPIase cyclophilin-type" evidence="8">
    <location>
        <begin position="494"/>
        <end position="647"/>
    </location>
</feature>
<dbReference type="FunFam" id="2.40.100.10:FF:000003">
    <property type="entry name" value="Peptidylprolyl isomerase domain and WD repeat-containing 1"/>
    <property type="match status" value="1"/>
</dbReference>
<keyword evidence="3" id="KW-0853">WD repeat</keyword>
<dbReference type="InterPro" id="IPR002130">
    <property type="entry name" value="Cyclophilin-type_PPIase_dom"/>
</dbReference>
<dbReference type="InterPro" id="IPR044666">
    <property type="entry name" value="Cyclophilin_A-like"/>
</dbReference>
<dbReference type="Pfam" id="PF00400">
    <property type="entry name" value="WD40"/>
    <property type="match status" value="1"/>
</dbReference>
<dbReference type="SUPFAM" id="SSF50891">
    <property type="entry name" value="Cyclophilin-like"/>
    <property type="match status" value="1"/>
</dbReference>
<dbReference type="InterPro" id="IPR036322">
    <property type="entry name" value="WD40_repeat_dom_sf"/>
</dbReference>
<evidence type="ECO:0000256" key="5">
    <source>
        <dbReference type="ARBA" id="ARBA00023110"/>
    </source>
</evidence>
<keyword evidence="4" id="KW-0677">Repeat</keyword>
<feature type="region of interest" description="Disordered" evidence="7">
    <location>
        <begin position="1"/>
        <end position="35"/>
    </location>
</feature>
<evidence type="ECO:0000313" key="10">
    <source>
        <dbReference type="Proteomes" id="UP000094236"/>
    </source>
</evidence>
<evidence type="ECO:0000259" key="8">
    <source>
        <dbReference type="PROSITE" id="PS50072"/>
    </source>
</evidence>
<organism evidence="9 10">
    <name type="scientific">Pachysolen tannophilus NRRL Y-2460</name>
    <dbReference type="NCBI Taxonomy" id="669874"/>
    <lineage>
        <taxon>Eukaryota</taxon>
        <taxon>Fungi</taxon>
        <taxon>Dikarya</taxon>
        <taxon>Ascomycota</taxon>
        <taxon>Saccharomycotina</taxon>
        <taxon>Pichiomycetes</taxon>
        <taxon>Pachysolenaceae</taxon>
        <taxon>Pachysolen</taxon>
    </lineage>
</organism>
<accession>A0A1E4TXB6</accession>
<keyword evidence="5" id="KW-0697">Rotamase</keyword>
<dbReference type="GO" id="GO:0003755">
    <property type="term" value="F:peptidyl-prolyl cis-trans isomerase activity"/>
    <property type="evidence" value="ECO:0007669"/>
    <property type="project" value="UniProtKB-KW"/>
</dbReference>
<dbReference type="OrthoDB" id="271386at2759"/>
<keyword evidence="10" id="KW-1185">Reference proteome</keyword>
<evidence type="ECO:0000256" key="6">
    <source>
        <dbReference type="ARBA" id="ARBA00023235"/>
    </source>
</evidence>
<dbReference type="PANTHER" id="PTHR45625:SF4">
    <property type="entry name" value="PEPTIDYLPROLYL ISOMERASE DOMAIN AND WD REPEAT-CONTAINING PROTEIN 1"/>
    <property type="match status" value="1"/>
</dbReference>
<dbReference type="InterPro" id="IPR015943">
    <property type="entry name" value="WD40/YVTN_repeat-like_dom_sf"/>
</dbReference>